<dbReference type="EMBL" id="GQ983381">
    <property type="protein sequence ID" value="ACX85552.1"/>
    <property type="molecule type" value="Genomic_DNA"/>
</dbReference>
<reference evidence="2" key="1">
    <citation type="journal article" date="2010" name="J. Bacteriol.">
        <title>Characterization of the replication, transfer, and plasmid/lytic phage cycle of the Streptomyces plasmid-phage pZL12.</title>
        <authorList>
            <person name="Zhong L."/>
            <person name="Cheng Q."/>
            <person name="Tian X."/>
            <person name="Zhao L."/>
            <person name="Qin Z."/>
        </authorList>
    </citation>
    <scope>NUCLEOTIDE SEQUENCE</scope>
    <source>
        <strain evidence="2">W9</strain>
        <plasmid evidence="2">pCQ3</plasmid>
    </source>
</reference>
<feature type="transmembrane region" description="Helical" evidence="1">
    <location>
        <begin position="593"/>
        <end position="617"/>
    </location>
</feature>
<keyword evidence="1" id="KW-0812">Transmembrane</keyword>
<geneLocation type="plasmid" evidence="2">
    <name>pCQ3</name>
</geneLocation>
<keyword evidence="1" id="KW-1133">Transmembrane helix</keyword>
<evidence type="ECO:0000313" key="2">
    <source>
        <dbReference type="EMBL" id="ACX85552.1"/>
    </source>
</evidence>
<organism evidence="2">
    <name type="scientific">Streptomyces sp. W9</name>
    <dbReference type="NCBI Taxonomy" id="682410"/>
    <lineage>
        <taxon>Bacteria</taxon>
        <taxon>Bacillati</taxon>
        <taxon>Actinomycetota</taxon>
        <taxon>Actinomycetes</taxon>
        <taxon>Kitasatosporales</taxon>
        <taxon>Streptomycetaceae</taxon>
        <taxon>Streptomyces</taxon>
    </lineage>
</organism>
<gene>
    <name evidence="2" type="ORF">pCQ3.51</name>
</gene>
<feature type="transmembrane region" description="Helical" evidence="1">
    <location>
        <begin position="638"/>
        <end position="660"/>
    </location>
</feature>
<keyword evidence="1" id="KW-0472">Membrane</keyword>
<name>D0UZA0_9ACTN</name>
<sequence>MDLRGQGTSLARSLQQSARHARTLATAVRAADQQTAALGRTSRNTTSNLAALRRQATGVSRNLRQIARAAAEARRALDQVDRRLQVRIDGDSRNVIAAATAANRALRSIDRHVQVRISADSRSVATAASSLNRSLGGINRSMQVRIGADARNAVTAATAARHALDRIDRHIQVRVDADTRGATTAAADLRRTLASIDRNVRVQVRVDTDASAAAAAAALRTVRAAAADTSNALRILERRASNAADGLDDIIRSALAAAGALRTLDGVTDTTSTRLHGLAAQTRNLRIDLDSLDGTVGRVHTRLGSLGGQLRTAGDGASDASGETSNLIQAVVALGTAIIPVAASLAPIAAGLGAAGAAAAAYGLAIGGQIVQMSEASEAQQKYDDAVSQHGKHSEEAAKAEGEWLRQVKAMPPATRQAAAALSVLKDEYGDWSDALSADTMPSVTKGLQLATMALPKFTPMVRGASRELDRFLNVAAGGMATPGFDRFMARFAEFSTATLARATSGLVRLTQAMDTGDMGSGLKEFMDWARSVGPIVGETFSNLTEALFNLLEAASDMGVGVLTAVNALAQLVNAVPPEALSVFIQLYAAFKLVAVGIAAVGAVAGGSAAAGLAAFIRSARFGGLGAAIGGVTQRMSAMSKVAGSLGVIGAAAIGIDMLAEKARGAPPDVDRLTSSLKELAATGGLKFSGELAKTFGSMDEFVAKAARLESQTAELDKGKDWASLIGLGTVAEVAGRKLDDLVNGADSLTALEEDFKSFDEAFAQMATSGYADQAAKSFEKFEYALRESGKSSADIAKMFPEYKAAVKGLEAEQQLAAQGMGLFGQASQAVQAKLDAQKASADGLRQSIVALNDVNRASLGGMNAFEAAIDATAKAARDNKNALRMVNGELDLNSEAARNADTALRDLAAKTDEAATAALNAEKPWEYVNGIYERGRASLVRYGKQMGLSGAEASQLANRILQIPEQKVSTIEMRREDAIAGLDQVIKKIQATPGSKSVTVNALTADARSLLESLGYRVKTLPNGKVQVTALTGSALGGLRAVKAARDSLSDKTITITTNYRVIGQQARRSGSHGTQLGYADGGVVDYYADGGLRGPSRQRGGVRHFAEGSENHVAQIAPAGSWRVWGEPETGGEGYVPFAPSKRPRSRAITEEIVRRLGGDPRAIQWNADGNVTDWTYDPKSGSLYSASDAGRAGHKTRKVKVKGKNGKVTIKEIEYFDLGAVEKKLKSSAKATLAFNKNLEKVTDRAGADVAAALSSMGEDGVKLAAKMAKGSKKYVDQMSKALLDLQKTAKASLTDYTRALNADTKLDATFAKNLSILAGRGHGDLAAQLAAQNDTAAQQLAAAAVKDNKKASSANSAAKKANAALTSEQVEQLVAIIAAIKTSKTGIHDVADATGLGEDVIIDIGRKAKGQIVAALGSRSSRFTADLAKAVAGKAYANGGIREGIYSTAGGAVTFAEPSTGGEAYIPLGAAKRDKALPVLADVMNRFGVGRTAAQDARVVIIREQGPLVGSQNWNITGGGNAEDTARQIAARHAFQLRRLARGGAAAR</sequence>
<evidence type="ECO:0000256" key="1">
    <source>
        <dbReference type="SAM" id="Phobius"/>
    </source>
</evidence>
<accession>D0UZA0</accession>
<proteinExistence type="predicted"/>
<keyword evidence="2" id="KW-0614">Plasmid</keyword>
<protein>
    <submittedName>
        <fullName evidence="2">Putative phage tail</fullName>
    </submittedName>
</protein>